<sequence length="276" mass="30378">MSRGCGRRIANNLEWRACQRRDKPERRACKATRQTASDRHTNESPKQTRATSKTTDQRDKSELQAAEPARQTRATSRRAGEADPSSKSTNHRRRPGQLAREPAEDTRVAGRQIGSTSGRTRSADRHIIQAGPGGVPASRRGKTEQQVTEPPRQTPPTGRRTTTTDTTNRPPNHRDEPRQPHRQHEPQQPSHHGASAATSPTRTPTAKSSRSLGSHIANTNPGSQAARRRSNKPPSHRATDSAERAWASGLEPGKLPRFPVQRVARRSSAQICADSS</sequence>
<feature type="compositionally biased region" description="Basic and acidic residues" evidence="1">
    <location>
        <begin position="172"/>
        <end position="185"/>
    </location>
</feature>
<evidence type="ECO:0000256" key="1">
    <source>
        <dbReference type="SAM" id="MobiDB-lite"/>
    </source>
</evidence>
<gene>
    <name evidence="2" type="ORF">BJY18_002502</name>
</gene>
<dbReference type="AlphaFoldDB" id="A0A840IUJ2"/>
<feature type="compositionally biased region" description="Polar residues" evidence="1">
    <location>
        <begin position="44"/>
        <end position="54"/>
    </location>
</feature>
<feature type="compositionally biased region" description="Polar residues" evidence="1">
    <location>
        <begin position="267"/>
        <end position="276"/>
    </location>
</feature>
<feature type="compositionally biased region" description="Basic residues" evidence="1">
    <location>
        <begin position="226"/>
        <end position="235"/>
    </location>
</feature>
<name>A0A840IUJ2_9PSEU</name>
<organism evidence="2 3">
    <name type="scientific">Amycolatopsis jiangsuensis</name>
    <dbReference type="NCBI Taxonomy" id="1181879"/>
    <lineage>
        <taxon>Bacteria</taxon>
        <taxon>Bacillati</taxon>
        <taxon>Actinomycetota</taxon>
        <taxon>Actinomycetes</taxon>
        <taxon>Pseudonocardiales</taxon>
        <taxon>Pseudonocardiaceae</taxon>
        <taxon>Amycolatopsis</taxon>
    </lineage>
</organism>
<accession>A0A840IUJ2</accession>
<proteinExistence type="predicted"/>
<feature type="compositionally biased region" description="Low complexity" evidence="1">
    <location>
        <begin position="148"/>
        <end position="170"/>
    </location>
</feature>
<feature type="compositionally biased region" description="Basic and acidic residues" evidence="1">
    <location>
        <begin position="17"/>
        <end position="28"/>
    </location>
</feature>
<evidence type="ECO:0000313" key="2">
    <source>
        <dbReference type="EMBL" id="MBB4685017.1"/>
    </source>
</evidence>
<dbReference type="Proteomes" id="UP000581769">
    <property type="component" value="Unassembled WGS sequence"/>
</dbReference>
<feature type="compositionally biased region" description="Low complexity" evidence="1">
    <location>
        <begin position="186"/>
        <end position="211"/>
    </location>
</feature>
<comment type="caution">
    <text evidence="2">The sequence shown here is derived from an EMBL/GenBank/DDBJ whole genome shotgun (WGS) entry which is preliminary data.</text>
</comment>
<keyword evidence="3" id="KW-1185">Reference proteome</keyword>
<evidence type="ECO:0000313" key="3">
    <source>
        <dbReference type="Proteomes" id="UP000581769"/>
    </source>
</evidence>
<protein>
    <submittedName>
        <fullName evidence="2">Uncharacterized protein</fullName>
    </submittedName>
</protein>
<dbReference type="EMBL" id="JACHMG010000001">
    <property type="protein sequence ID" value="MBB4685017.1"/>
    <property type="molecule type" value="Genomic_DNA"/>
</dbReference>
<reference evidence="2 3" key="1">
    <citation type="submission" date="2020-08" db="EMBL/GenBank/DDBJ databases">
        <title>Sequencing the genomes of 1000 actinobacteria strains.</title>
        <authorList>
            <person name="Klenk H.-P."/>
        </authorList>
    </citation>
    <scope>NUCLEOTIDE SEQUENCE [LARGE SCALE GENOMIC DNA]</scope>
    <source>
        <strain evidence="2 3">DSM 45859</strain>
    </source>
</reference>
<feature type="region of interest" description="Disordered" evidence="1">
    <location>
        <begin position="1"/>
        <end position="276"/>
    </location>
</feature>